<feature type="domain" description="DinB-like" evidence="1">
    <location>
        <begin position="12"/>
        <end position="149"/>
    </location>
</feature>
<dbReference type="RefSeq" id="WP_379665763.1">
    <property type="nucleotide sequence ID" value="NZ_JBHULH010000003.1"/>
</dbReference>
<evidence type="ECO:0000313" key="2">
    <source>
        <dbReference type="EMBL" id="MFD2567053.1"/>
    </source>
</evidence>
<protein>
    <submittedName>
        <fullName evidence="2">DinB family protein</fullName>
    </submittedName>
</protein>
<dbReference type="Proteomes" id="UP001597508">
    <property type="component" value="Unassembled WGS sequence"/>
</dbReference>
<dbReference type="SUPFAM" id="SSF109854">
    <property type="entry name" value="DinB/YfiT-like putative metalloenzymes"/>
    <property type="match status" value="1"/>
</dbReference>
<dbReference type="Gene3D" id="1.20.120.450">
    <property type="entry name" value="dinb family like domain"/>
    <property type="match status" value="1"/>
</dbReference>
<keyword evidence="3" id="KW-1185">Reference proteome</keyword>
<name>A0ABW5LQF3_9FLAO</name>
<dbReference type="EMBL" id="JBHULH010000003">
    <property type="protein sequence ID" value="MFD2567053.1"/>
    <property type="molecule type" value="Genomic_DNA"/>
</dbReference>
<reference evidence="3" key="1">
    <citation type="journal article" date="2019" name="Int. J. Syst. Evol. Microbiol.">
        <title>The Global Catalogue of Microorganisms (GCM) 10K type strain sequencing project: providing services to taxonomists for standard genome sequencing and annotation.</title>
        <authorList>
            <consortium name="The Broad Institute Genomics Platform"/>
            <consortium name="The Broad Institute Genome Sequencing Center for Infectious Disease"/>
            <person name="Wu L."/>
            <person name="Ma J."/>
        </authorList>
    </citation>
    <scope>NUCLEOTIDE SEQUENCE [LARGE SCALE GENOMIC DNA]</scope>
    <source>
        <strain evidence="3">KCTC 52127</strain>
    </source>
</reference>
<proteinExistence type="predicted"/>
<organism evidence="2 3">
    <name type="scientific">Pseudotenacibaculum haliotis</name>
    <dbReference type="NCBI Taxonomy" id="1862138"/>
    <lineage>
        <taxon>Bacteria</taxon>
        <taxon>Pseudomonadati</taxon>
        <taxon>Bacteroidota</taxon>
        <taxon>Flavobacteriia</taxon>
        <taxon>Flavobacteriales</taxon>
        <taxon>Flavobacteriaceae</taxon>
        <taxon>Pseudotenacibaculum</taxon>
    </lineage>
</organism>
<accession>A0ABW5LQF3</accession>
<evidence type="ECO:0000313" key="3">
    <source>
        <dbReference type="Proteomes" id="UP001597508"/>
    </source>
</evidence>
<dbReference type="Pfam" id="PF12867">
    <property type="entry name" value="DinB_2"/>
    <property type="match status" value="1"/>
</dbReference>
<comment type="caution">
    <text evidence="2">The sequence shown here is derived from an EMBL/GenBank/DDBJ whole genome shotgun (WGS) entry which is preliminary data.</text>
</comment>
<dbReference type="InterPro" id="IPR024775">
    <property type="entry name" value="DinB-like"/>
</dbReference>
<dbReference type="InterPro" id="IPR034660">
    <property type="entry name" value="DinB/YfiT-like"/>
</dbReference>
<evidence type="ECO:0000259" key="1">
    <source>
        <dbReference type="Pfam" id="PF12867"/>
    </source>
</evidence>
<gene>
    <name evidence="2" type="ORF">ACFSRZ_06690</name>
</gene>
<sequence length="173" mass="19954">MNFDINKALEILEQTPHTLDSFLGNLSQDWINNNEGRETWSPFDVMGHLIHGEKTDWIDRLNKTLSTNDKHFVPFDRFAQFEDSKGKTLRNLLDEFKQLREKNLSYLKSLNLTESDLAQTGIHPEFGEVTAKQLLATWVTHDLGHIAQIARVLAKQYTEEVGPWTAYISILNN</sequence>